<evidence type="ECO:0000256" key="4">
    <source>
        <dbReference type="ARBA" id="ARBA00023284"/>
    </source>
</evidence>
<dbReference type="PROSITE" id="PS51352">
    <property type="entry name" value="THIOREDOXIN_2"/>
    <property type="match status" value="1"/>
</dbReference>
<evidence type="ECO:0000313" key="7">
    <source>
        <dbReference type="Proteomes" id="UP000294689"/>
    </source>
</evidence>
<protein>
    <submittedName>
        <fullName evidence="6">Thiol-disulfide isomerase/thioredoxin</fullName>
    </submittedName>
</protein>
<dbReference type="PANTHER" id="PTHR42852">
    <property type="entry name" value="THIOL:DISULFIDE INTERCHANGE PROTEIN DSBE"/>
    <property type="match status" value="1"/>
</dbReference>
<evidence type="ECO:0000313" key="6">
    <source>
        <dbReference type="EMBL" id="TDU43494.1"/>
    </source>
</evidence>
<dbReference type="AlphaFoldDB" id="A0A4R7Q7H8"/>
<dbReference type="RefSeq" id="WP_133756950.1">
    <property type="nucleotide sequence ID" value="NZ_SOBW01000007.1"/>
</dbReference>
<dbReference type="CDD" id="cd02966">
    <property type="entry name" value="TlpA_like_family"/>
    <property type="match status" value="1"/>
</dbReference>
<dbReference type="OrthoDB" id="1069091at2"/>
<dbReference type="InterPro" id="IPR036249">
    <property type="entry name" value="Thioredoxin-like_sf"/>
</dbReference>
<proteinExistence type="predicted"/>
<dbReference type="GO" id="GO:0017004">
    <property type="term" value="P:cytochrome complex assembly"/>
    <property type="evidence" value="ECO:0007669"/>
    <property type="project" value="UniProtKB-KW"/>
</dbReference>
<comment type="caution">
    <text evidence="6">The sequence shown here is derived from an EMBL/GenBank/DDBJ whole genome shotgun (WGS) entry which is preliminary data.</text>
</comment>
<evidence type="ECO:0000259" key="5">
    <source>
        <dbReference type="PROSITE" id="PS51352"/>
    </source>
</evidence>
<keyword evidence="2" id="KW-0201">Cytochrome c-type biogenesis</keyword>
<dbReference type="Proteomes" id="UP000294689">
    <property type="component" value="Unassembled WGS sequence"/>
</dbReference>
<evidence type="ECO:0000256" key="3">
    <source>
        <dbReference type="ARBA" id="ARBA00023157"/>
    </source>
</evidence>
<keyword evidence="3" id="KW-1015">Disulfide bond</keyword>
<dbReference type="EMBL" id="SOBW01000007">
    <property type="protein sequence ID" value="TDU43494.1"/>
    <property type="molecule type" value="Genomic_DNA"/>
</dbReference>
<organism evidence="6 7">
    <name type="scientific">Gelidibacter sediminis</name>
    <dbReference type="NCBI Taxonomy" id="1608710"/>
    <lineage>
        <taxon>Bacteria</taxon>
        <taxon>Pseudomonadati</taxon>
        <taxon>Bacteroidota</taxon>
        <taxon>Flavobacteriia</taxon>
        <taxon>Flavobacteriales</taxon>
        <taxon>Flavobacteriaceae</taxon>
        <taxon>Gelidibacter</taxon>
    </lineage>
</organism>
<dbReference type="PANTHER" id="PTHR42852:SF6">
    <property type="entry name" value="THIOL:DISULFIDE INTERCHANGE PROTEIN DSBE"/>
    <property type="match status" value="1"/>
</dbReference>
<dbReference type="GO" id="GO:0016853">
    <property type="term" value="F:isomerase activity"/>
    <property type="evidence" value="ECO:0007669"/>
    <property type="project" value="UniProtKB-KW"/>
</dbReference>
<dbReference type="SUPFAM" id="SSF52833">
    <property type="entry name" value="Thioredoxin-like"/>
    <property type="match status" value="1"/>
</dbReference>
<dbReference type="Gene3D" id="3.40.30.10">
    <property type="entry name" value="Glutaredoxin"/>
    <property type="match status" value="1"/>
</dbReference>
<dbReference type="InterPro" id="IPR050553">
    <property type="entry name" value="Thioredoxin_ResA/DsbE_sf"/>
</dbReference>
<keyword evidence="4" id="KW-0676">Redox-active center</keyword>
<dbReference type="Pfam" id="PF08534">
    <property type="entry name" value="Redoxin"/>
    <property type="match status" value="1"/>
</dbReference>
<name>A0A4R7Q7H8_9FLAO</name>
<dbReference type="PROSITE" id="PS51257">
    <property type="entry name" value="PROKAR_LIPOPROTEIN"/>
    <property type="match status" value="1"/>
</dbReference>
<sequence length="349" mass="40197">MKNIFTILIICILIGCKENPKKETAEKESFSLKGTINGDYSDYIYLNYGNVKDSTKVLNNSFEFNGMVKTPIPGSLNLQGYYTSADIYIENSDILIQADFKTQIQNEIKYNVLKINDIKGSYSARIQNEYKEFYQANQNKENFKSLLYEKLKSFIEENKNHPLSGTILAENALIEPVLTKSELIEIYAKIDTTQQNKEDLEMFKMGIANLDEYGINKPFLKFTLPNSKGKNDDTTSFLGKTTLVDFWASWCRPCRIKHPDLIRLKKKFEKDNFDIVSVSIDDNKKNWIQAIAKDNLTWTNLIDFDKQVYNELGIQGIPFNYLIDENEIVLGINLSIIEIEKIVSEKASR</sequence>
<keyword evidence="6" id="KW-0413">Isomerase</keyword>
<feature type="domain" description="Thioredoxin" evidence="5">
    <location>
        <begin position="213"/>
        <end position="348"/>
    </location>
</feature>
<comment type="subcellular location">
    <subcellularLocation>
        <location evidence="1">Cell envelope</location>
    </subcellularLocation>
</comment>
<dbReference type="GO" id="GO:0030313">
    <property type="term" value="C:cell envelope"/>
    <property type="evidence" value="ECO:0007669"/>
    <property type="project" value="UniProtKB-SubCell"/>
</dbReference>
<gene>
    <name evidence="6" type="ORF">BXY82_0906</name>
</gene>
<accession>A0A4R7Q7H8</accession>
<evidence type="ECO:0000256" key="2">
    <source>
        <dbReference type="ARBA" id="ARBA00022748"/>
    </source>
</evidence>
<dbReference type="InterPro" id="IPR013766">
    <property type="entry name" value="Thioredoxin_domain"/>
</dbReference>
<dbReference type="InterPro" id="IPR013740">
    <property type="entry name" value="Redoxin"/>
</dbReference>
<keyword evidence="7" id="KW-1185">Reference proteome</keyword>
<reference evidence="6 7" key="1">
    <citation type="submission" date="2019-03" db="EMBL/GenBank/DDBJ databases">
        <title>Genomic Encyclopedia of Archaeal and Bacterial Type Strains, Phase II (KMG-II): from individual species to whole genera.</title>
        <authorList>
            <person name="Goeker M."/>
        </authorList>
    </citation>
    <scope>NUCLEOTIDE SEQUENCE [LARGE SCALE GENOMIC DNA]</scope>
    <source>
        <strain evidence="6 7">DSM 28135</strain>
    </source>
</reference>
<evidence type="ECO:0000256" key="1">
    <source>
        <dbReference type="ARBA" id="ARBA00004196"/>
    </source>
</evidence>